<accession>A0A0E9R4C7</accession>
<reference evidence="1" key="2">
    <citation type="journal article" date="2015" name="Fish Shellfish Immunol.">
        <title>Early steps in the European eel (Anguilla anguilla)-Vibrio vulnificus interaction in the gills: Role of the RtxA13 toxin.</title>
        <authorList>
            <person name="Callol A."/>
            <person name="Pajuelo D."/>
            <person name="Ebbesson L."/>
            <person name="Teles M."/>
            <person name="MacKenzie S."/>
            <person name="Amaro C."/>
        </authorList>
    </citation>
    <scope>NUCLEOTIDE SEQUENCE</scope>
</reference>
<organism evidence="1">
    <name type="scientific">Anguilla anguilla</name>
    <name type="common">European freshwater eel</name>
    <name type="synonym">Muraena anguilla</name>
    <dbReference type="NCBI Taxonomy" id="7936"/>
    <lineage>
        <taxon>Eukaryota</taxon>
        <taxon>Metazoa</taxon>
        <taxon>Chordata</taxon>
        <taxon>Craniata</taxon>
        <taxon>Vertebrata</taxon>
        <taxon>Euteleostomi</taxon>
        <taxon>Actinopterygii</taxon>
        <taxon>Neopterygii</taxon>
        <taxon>Teleostei</taxon>
        <taxon>Anguilliformes</taxon>
        <taxon>Anguillidae</taxon>
        <taxon>Anguilla</taxon>
    </lineage>
</organism>
<reference evidence="1" key="1">
    <citation type="submission" date="2014-11" db="EMBL/GenBank/DDBJ databases">
        <authorList>
            <person name="Amaro Gonzalez C."/>
        </authorList>
    </citation>
    <scope>NUCLEOTIDE SEQUENCE</scope>
</reference>
<dbReference type="AlphaFoldDB" id="A0A0E9R4C7"/>
<dbReference type="EMBL" id="GBXM01085272">
    <property type="protein sequence ID" value="JAH23305.1"/>
    <property type="molecule type" value="Transcribed_RNA"/>
</dbReference>
<name>A0A0E9R4C7_ANGAN</name>
<evidence type="ECO:0000313" key="1">
    <source>
        <dbReference type="EMBL" id="JAH23305.1"/>
    </source>
</evidence>
<proteinExistence type="predicted"/>
<sequence length="40" mass="4784">MLHSSNALRRNLGSITKDHYVKRKVVFYTLRVDNCLYKEN</sequence>
<protein>
    <submittedName>
        <fullName evidence="1">Uncharacterized protein</fullName>
    </submittedName>
</protein>